<organism evidence="1 2">
    <name type="scientific">Vaccinium darrowii</name>
    <dbReference type="NCBI Taxonomy" id="229202"/>
    <lineage>
        <taxon>Eukaryota</taxon>
        <taxon>Viridiplantae</taxon>
        <taxon>Streptophyta</taxon>
        <taxon>Embryophyta</taxon>
        <taxon>Tracheophyta</taxon>
        <taxon>Spermatophyta</taxon>
        <taxon>Magnoliopsida</taxon>
        <taxon>eudicotyledons</taxon>
        <taxon>Gunneridae</taxon>
        <taxon>Pentapetalae</taxon>
        <taxon>asterids</taxon>
        <taxon>Ericales</taxon>
        <taxon>Ericaceae</taxon>
        <taxon>Vaccinioideae</taxon>
        <taxon>Vaccinieae</taxon>
        <taxon>Vaccinium</taxon>
    </lineage>
</organism>
<keyword evidence="2" id="KW-1185">Reference proteome</keyword>
<protein>
    <submittedName>
        <fullName evidence="1">Uncharacterized protein</fullName>
    </submittedName>
</protein>
<comment type="caution">
    <text evidence="1">The sequence shown here is derived from an EMBL/GenBank/DDBJ whole genome shotgun (WGS) entry which is preliminary data.</text>
</comment>
<proteinExistence type="predicted"/>
<evidence type="ECO:0000313" key="1">
    <source>
        <dbReference type="EMBL" id="KAH7866062.1"/>
    </source>
</evidence>
<reference evidence="1 2" key="1">
    <citation type="journal article" date="2021" name="Hortic Res">
        <title>High-quality reference genome and annotation aids understanding of berry development for evergreen blueberry (Vaccinium darrowii).</title>
        <authorList>
            <person name="Yu J."/>
            <person name="Hulse-Kemp A.M."/>
            <person name="Babiker E."/>
            <person name="Staton M."/>
        </authorList>
    </citation>
    <scope>NUCLEOTIDE SEQUENCE [LARGE SCALE GENOMIC DNA]</scope>
    <source>
        <strain evidence="2">cv. NJ 8807/NJ 8810</strain>
        <tissue evidence="1">Young leaf</tissue>
    </source>
</reference>
<accession>A0ACB7ZJM6</accession>
<dbReference type="EMBL" id="CM037159">
    <property type="protein sequence ID" value="KAH7866062.1"/>
    <property type="molecule type" value="Genomic_DNA"/>
</dbReference>
<evidence type="ECO:0000313" key="2">
    <source>
        <dbReference type="Proteomes" id="UP000828048"/>
    </source>
</evidence>
<dbReference type="Proteomes" id="UP000828048">
    <property type="component" value="Chromosome 9"/>
</dbReference>
<name>A0ACB7ZJM6_9ERIC</name>
<sequence length="532" mass="57030">MSTPALSFSLQLLCFAAAIFTTCSALPGTWKLLVANAGISSMHTAVTRFNTVILLDRTDNGNPEIMLPNGRCRTDPTTGKPDCYAHSVILNLENNAIRPVEILTDTWCSSGQFLADGSLLQSGGQSDGFHKFRRFYPCQPDAFCDWIELENVALYDGRWYATNQILPDGTMIIVGGRQTNTLEYYPPKGGAVNFPFLAQTNDAQNDNLYPYLHLLPNGLLFVFANVQSVLYDYTTNTIVKTFPNLEGGPRNYPSAGSSAMLALEGDYTSATIVICGGAQAGAFREQAVGRPAQASCGRIVATDANPGWAMENMPFGRIMGDMVMLPTGDVLIINGAQAGSQGYGFATNPALNPVLYEPDEPVGNRFTTLTPTDIPRVYHSTANLLPDGRVLVAGSNTHFYYTYTGVFPSELRIEAFSPAYLAAGVANLRPVVVDATGHVHYGEAFVIFVTVPAAVTGVIEVNFASAPFTTHSFSQGQRLIKLAVTAAVAVGGGKYRIGCTAPPNANVAPPGYYMLFAVNQGVPSVAAWVHVT</sequence>
<gene>
    <name evidence="1" type="ORF">Vadar_015019</name>
</gene>